<evidence type="ECO:0000256" key="4">
    <source>
        <dbReference type="ARBA" id="ARBA00022692"/>
    </source>
</evidence>
<keyword evidence="2" id="KW-0813">Transport</keyword>
<dbReference type="PANTHER" id="PTHR30026">
    <property type="entry name" value="OUTER MEMBRANE PROTEIN TOLC"/>
    <property type="match status" value="1"/>
</dbReference>
<proteinExistence type="predicted"/>
<dbReference type="GO" id="GO:1990281">
    <property type="term" value="C:efflux pump complex"/>
    <property type="evidence" value="ECO:0007669"/>
    <property type="project" value="TreeGrafter"/>
</dbReference>
<evidence type="ECO:0000256" key="5">
    <source>
        <dbReference type="ARBA" id="ARBA00023136"/>
    </source>
</evidence>
<dbReference type="AlphaFoldDB" id="A0A383DU22"/>
<keyword evidence="5" id="KW-0472">Membrane</keyword>
<dbReference type="Gene3D" id="1.20.1600.10">
    <property type="entry name" value="Outer membrane efflux proteins (OEP)"/>
    <property type="match status" value="1"/>
</dbReference>
<feature type="non-terminal residue" evidence="7">
    <location>
        <position position="234"/>
    </location>
</feature>
<feature type="non-terminal residue" evidence="7">
    <location>
        <position position="1"/>
    </location>
</feature>
<comment type="subcellular location">
    <subcellularLocation>
        <location evidence="1">Cell outer membrane</location>
    </subcellularLocation>
</comment>
<keyword evidence="3" id="KW-1134">Transmembrane beta strand</keyword>
<dbReference type="PANTHER" id="PTHR30026:SF13">
    <property type="entry name" value="MEMBRANE EFFLUX PROTEIN, PUTATIVE-RELATED"/>
    <property type="match status" value="1"/>
</dbReference>
<protein>
    <recommendedName>
        <fullName evidence="8">TolC family protein</fullName>
    </recommendedName>
</protein>
<dbReference type="InterPro" id="IPR003423">
    <property type="entry name" value="OMP_efflux"/>
</dbReference>
<evidence type="ECO:0000313" key="7">
    <source>
        <dbReference type="EMBL" id="SVE47735.1"/>
    </source>
</evidence>
<dbReference type="Pfam" id="PF02321">
    <property type="entry name" value="OEP"/>
    <property type="match status" value="1"/>
</dbReference>
<evidence type="ECO:0008006" key="8">
    <source>
        <dbReference type="Google" id="ProtNLM"/>
    </source>
</evidence>
<evidence type="ECO:0000256" key="2">
    <source>
        <dbReference type="ARBA" id="ARBA00022448"/>
    </source>
</evidence>
<dbReference type="SUPFAM" id="SSF56954">
    <property type="entry name" value="Outer membrane efflux proteins (OEP)"/>
    <property type="match status" value="1"/>
</dbReference>
<gene>
    <name evidence="7" type="ORF">METZ01_LOCUS500589</name>
</gene>
<dbReference type="EMBL" id="UINC01220009">
    <property type="protein sequence ID" value="SVE47735.1"/>
    <property type="molecule type" value="Genomic_DNA"/>
</dbReference>
<keyword evidence="4" id="KW-0812">Transmembrane</keyword>
<keyword evidence="6" id="KW-0998">Cell outer membrane</keyword>
<organism evidence="7">
    <name type="scientific">marine metagenome</name>
    <dbReference type="NCBI Taxonomy" id="408172"/>
    <lineage>
        <taxon>unclassified sequences</taxon>
        <taxon>metagenomes</taxon>
        <taxon>ecological metagenomes</taxon>
    </lineage>
</organism>
<dbReference type="GO" id="GO:0015288">
    <property type="term" value="F:porin activity"/>
    <property type="evidence" value="ECO:0007669"/>
    <property type="project" value="TreeGrafter"/>
</dbReference>
<dbReference type="GO" id="GO:0009279">
    <property type="term" value="C:cell outer membrane"/>
    <property type="evidence" value="ECO:0007669"/>
    <property type="project" value="UniProtKB-SubCell"/>
</dbReference>
<reference evidence="7" key="1">
    <citation type="submission" date="2018-05" db="EMBL/GenBank/DDBJ databases">
        <authorList>
            <person name="Lanie J.A."/>
            <person name="Ng W.-L."/>
            <person name="Kazmierczak K.M."/>
            <person name="Andrzejewski T.M."/>
            <person name="Davidsen T.M."/>
            <person name="Wayne K.J."/>
            <person name="Tettelin H."/>
            <person name="Glass J.I."/>
            <person name="Rusch D."/>
            <person name="Podicherti R."/>
            <person name="Tsui H.-C.T."/>
            <person name="Winkler M.E."/>
        </authorList>
    </citation>
    <scope>NUCLEOTIDE SEQUENCE</scope>
</reference>
<dbReference type="GO" id="GO:0015562">
    <property type="term" value="F:efflux transmembrane transporter activity"/>
    <property type="evidence" value="ECO:0007669"/>
    <property type="project" value="InterPro"/>
</dbReference>
<dbReference type="InterPro" id="IPR051906">
    <property type="entry name" value="TolC-like"/>
</dbReference>
<accession>A0A383DU22</accession>
<evidence type="ECO:0000256" key="3">
    <source>
        <dbReference type="ARBA" id="ARBA00022452"/>
    </source>
</evidence>
<sequence length="234" mass="25731">VATLIVAIPIAATADDAPVFTLSQLLERAWEHNTDVAVARWRVDGARAQLKQARAAYVLPRLRLESLGGLTPDAEGDIFNPPSDTSGVRPLGPFLRAELEFIQPLYTFGQLSNLRAAADAGVDVERAGLEASRQDVAREVKDLYYGVLWAQDLSGLAGRLREELEKWESEVSDTDPDIPLSAPYKLRLALIELVDRERGIDDRLALARAALAWKVGMDEEAVYSLDEGWLAPVK</sequence>
<evidence type="ECO:0000256" key="6">
    <source>
        <dbReference type="ARBA" id="ARBA00023237"/>
    </source>
</evidence>
<evidence type="ECO:0000256" key="1">
    <source>
        <dbReference type="ARBA" id="ARBA00004442"/>
    </source>
</evidence>
<name>A0A383DU22_9ZZZZ</name>